<keyword evidence="7" id="KW-1185">Reference proteome</keyword>
<dbReference type="GO" id="GO:0070403">
    <property type="term" value="F:NAD+ binding"/>
    <property type="evidence" value="ECO:0007669"/>
    <property type="project" value="InterPro"/>
</dbReference>
<evidence type="ECO:0000313" key="6">
    <source>
        <dbReference type="EMBL" id="OTN75327.1"/>
    </source>
</evidence>
<reference evidence="6 7" key="1">
    <citation type="submission" date="2017-05" db="EMBL/GenBank/DDBJ databases">
        <title>The Genome Sequence of Enterococcus sp. 8G7_MSG3316.</title>
        <authorList>
            <consortium name="The Broad Institute Genomics Platform"/>
            <consortium name="The Broad Institute Genomic Center for Infectious Diseases"/>
            <person name="Earl A."/>
            <person name="Manson A."/>
            <person name="Schwartman J."/>
            <person name="Gilmore M."/>
            <person name="Abouelleil A."/>
            <person name="Cao P."/>
            <person name="Chapman S."/>
            <person name="Cusick C."/>
            <person name="Shea T."/>
            <person name="Young S."/>
            <person name="Neafsey D."/>
            <person name="Nusbaum C."/>
            <person name="Birren B."/>
        </authorList>
    </citation>
    <scope>NUCLEOTIDE SEQUENCE [LARGE SCALE GENOMIC DNA]</scope>
    <source>
        <strain evidence="6 7">8G7_MSG3316</strain>
    </source>
</reference>
<evidence type="ECO:0000256" key="4">
    <source>
        <dbReference type="PROSITE-ProRule" id="PRU00236"/>
    </source>
</evidence>
<dbReference type="STRING" id="1834191.A5886_000397"/>
<proteinExistence type="predicted"/>
<evidence type="ECO:0000256" key="3">
    <source>
        <dbReference type="ARBA" id="ARBA00023027"/>
    </source>
</evidence>
<organism evidence="6 7">
    <name type="scientific">Candidatus Enterococcus testudinis</name>
    <dbReference type="NCBI Taxonomy" id="1834191"/>
    <lineage>
        <taxon>Bacteria</taxon>
        <taxon>Bacillati</taxon>
        <taxon>Bacillota</taxon>
        <taxon>Bacilli</taxon>
        <taxon>Lactobacillales</taxon>
        <taxon>Enterococcaceae</taxon>
        <taxon>Enterococcus</taxon>
    </lineage>
</organism>
<keyword evidence="2" id="KW-0808">Transferase</keyword>
<dbReference type="EC" id="2.3.1.286" evidence="1"/>
<keyword evidence="3" id="KW-0520">NAD</keyword>
<sequence>MDNHTAAKRIREAKSCTFLTGAGVSTPSGIPDYRSLQGVYQGIQQPEYLLSHTCMVDEPETFYRFVQHLYHPDAQPNVIHQKIAALEETRPVWTVSQNIDGLHKKAGSQHCIDFHGSLYRCYCRKCGENIPWETYLTDWLHAGCGGQIRPDIVLYEEGFADAQIEAAIAAVAQAELLVVVGTSLQVYPFAGLIQYQQTPSVLVINQTPIAGIATDQVLARGEDVFALI</sequence>
<dbReference type="GO" id="GO:0017136">
    <property type="term" value="F:histone deacetylase activity, NAD-dependent"/>
    <property type="evidence" value="ECO:0007669"/>
    <property type="project" value="TreeGrafter"/>
</dbReference>
<name>A0A242A2Q6_9ENTE</name>
<dbReference type="PANTHER" id="PTHR11085">
    <property type="entry name" value="NAD-DEPENDENT PROTEIN DEACYLASE SIRTUIN-5, MITOCHONDRIAL-RELATED"/>
    <property type="match status" value="1"/>
</dbReference>
<dbReference type="Proteomes" id="UP000195043">
    <property type="component" value="Unassembled WGS sequence"/>
</dbReference>
<dbReference type="EMBL" id="NGKU01000001">
    <property type="protein sequence ID" value="OTN75327.1"/>
    <property type="molecule type" value="Genomic_DNA"/>
</dbReference>
<evidence type="ECO:0000256" key="2">
    <source>
        <dbReference type="ARBA" id="ARBA00022679"/>
    </source>
</evidence>
<evidence type="ECO:0000256" key="1">
    <source>
        <dbReference type="ARBA" id="ARBA00012928"/>
    </source>
</evidence>
<dbReference type="Gene3D" id="3.30.1600.10">
    <property type="entry name" value="SIR2/SIRT2 'Small Domain"/>
    <property type="match status" value="1"/>
</dbReference>
<accession>A0A242A2Q6</accession>
<dbReference type="RefSeq" id="WP_086273388.1">
    <property type="nucleotide sequence ID" value="NZ_NGKU01000001.1"/>
</dbReference>
<dbReference type="OrthoDB" id="9800582at2"/>
<dbReference type="PANTHER" id="PTHR11085:SF4">
    <property type="entry name" value="NAD-DEPENDENT PROTEIN DEACYLASE"/>
    <property type="match status" value="1"/>
</dbReference>
<dbReference type="NCBIfam" id="NF001752">
    <property type="entry name" value="PRK00481.1-1"/>
    <property type="match status" value="1"/>
</dbReference>
<dbReference type="AlphaFoldDB" id="A0A242A2Q6"/>
<dbReference type="SUPFAM" id="SSF52467">
    <property type="entry name" value="DHS-like NAD/FAD-binding domain"/>
    <property type="match status" value="1"/>
</dbReference>
<dbReference type="InterPro" id="IPR026591">
    <property type="entry name" value="Sirtuin_cat_small_dom_sf"/>
</dbReference>
<dbReference type="Pfam" id="PF02146">
    <property type="entry name" value="SIR2"/>
    <property type="match status" value="1"/>
</dbReference>
<dbReference type="PROSITE" id="PS50305">
    <property type="entry name" value="SIRTUIN"/>
    <property type="match status" value="1"/>
</dbReference>
<dbReference type="Gene3D" id="3.40.50.1220">
    <property type="entry name" value="TPP-binding domain"/>
    <property type="match status" value="1"/>
</dbReference>
<evidence type="ECO:0000313" key="7">
    <source>
        <dbReference type="Proteomes" id="UP000195043"/>
    </source>
</evidence>
<gene>
    <name evidence="6" type="ORF">A5886_000397</name>
</gene>
<dbReference type="InterPro" id="IPR003000">
    <property type="entry name" value="Sirtuin"/>
</dbReference>
<comment type="caution">
    <text evidence="4">Lacks conserved residue(s) required for the propagation of feature annotation.</text>
</comment>
<evidence type="ECO:0000259" key="5">
    <source>
        <dbReference type="PROSITE" id="PS50305"/>
    </source>
</evidence>
<dbReference type="InterPro" id="IPR029035">
    <property type="entry name" value="DHS-like_NAD/FAD-binding_dom"/>
</dbReference>
<comment type="caution">
    <text evidence="6">The sequence shown here is derived from an EMBL/GenBank/DDBJ whole genome shotgun (WGS) entry which is preliminary data.</text>
</comment>
<protein>
    <recommendedName>
        <fullName evidence="1">protein acetyllysine N-acetyltransferase</fullName>
        <ecNumber evidence="1">2.3.1.286</ecNumber>
    </recommendedName>
</protein>
<dbReference type="InterPro" id="IPR050134">
    <property type="entry name" value="NAD-dep_sirtuin_deacylases"/>
</dbReference>
<feature type="domain" description="Deacetylase sirtuin-type" evidence="5">
    <location>
        <begin position="1"/>
        <end position="228"/>
    </location>
</feature>
<dbReference type="InterPro" id="IPR026590">
    <property type="entry name" value="Ssirtuin_cat_dom"/>
</dbReference>